<sequence>MPILLAQAQLQQRLYISVMTPPAPTLGTLVRQLIERLDGDLEGVYAAAGLTWRPRYTPVLRALLRVGPVPIKVLAQEIGISHSAASQTVAQMTTHRLIALKPGTDARERIVVLTPKAKKMIPALERQWAATNAAAAQLDAELSVPLSRILSEAIDALNQRAFSTRIADASNASSRSTTR</sequence>
<gene>
    <name evidence="2" type="ordered locus">XC_0601</name>
</gene>
<evidence type="ECO:0000313" key="3">
    <source>
        <dbReference type="Proteomes" id="UP000000420"/>
    </source>
</evidence>
<dbReference type="EMBL" id="CP000050">
    <property type="protein sequence ID" value="AAY47682.1"/>
    <property type="molecule type" value="Genomic_DNA"/>
</dbReference>
<dbReference type="InterPro" id="IPR036388">
    <property type="entry name" value="WH-like_DNA-bd_sf"/>
</dbReference>
<dbReference type="SMR" id="A0A0H2X576"/>
<dbReference type="InterPro" id="IPR000835">
    <property type="entry name" value="HTH_MarR-typ"/>
</dbReference>
<evidence type="ECO:0000259" key="1">
    <source>
        <dbReference type="Pfam" id="PF12802"/>
    </source>
</evidence>
<dbReference type="GO" id="GO:0003700">
    <property type="term" value="F:DNA-binding transcription factor activity"/>
    <property type="evidence" value="ECO:0007669"/>
    <property type="project" value="InterPro"/>
</dbReference>
<evidence type="ECO:0000313" key="2">
    <source>
        <dbReference type="EMBL" id="AAY47682.1"/>
    </source>
</evidence>
<dbReference type="Pfam" id="PF12802">
    <property type="entry name" value="MarR_2"/>
    <property type="match status" value="1"/>
</dbReference>
<dbReference type="Proteomes" id="UP000000420">
    <property type="component" value="Chromosome"/>
</dbReference>
<dbReference type="InterPro" id="IPR036390">
    <property type="entry name" value="WH_DNA-bd_sf"/>
</dbReference>
<name>A0A0H2X576_XANC8</name>
<dbReference type="DNASU" id="1000126"/>
<dbReference type="KEGG" id="xcb:XC_0601"/>
<reference evidence="2 3" key="1">
    <citation type="journal article" date="2005" name="Genome Res.">
        <title>Comparative and functional genomic analyses of the pathogenicity of phytopathogen Xanthomonas campestris pv. campestris.</title>
        <authorList>
            <person name="Qian W."/>
            <person name="Jia Y."/>
            <person name="Ren S.X."/>
            <person name="He Y.Q."/>
            <person name="Feng J.X."/>
            <person name="Lu L.F."/>
            <person name="Sun Q."/>
            <person name="Ying G."/>
            <person name="Tang D.J."/>
            <person name="Tang H."/>
            <person name="Wu W."/>
            <person name="Hao P."/>
            <person name="Wang L."/>
            <person name="Jiang B.L."/>
            <person name="Zeng S."/>
            <person name="Gu W.Y."/>
            <person name="Lu G."/>
            <person name="Rong L."/>
            <person name="Tian Y."/>
            <person name="Yao Z."/>
            <person name="Fu G."/>
            <person name="Chen B."/>
            <person name="Fang R."/>
            <person name="Qiang B."/>
            <person name="Chen Z."/>
            <person name="Zhao G.P."/>
            <person name="Tang J.L."/>
            <person name="He C."/>
        </authorList>
    </citation>
    <scope>NUCLEOTIDE SEQUENCE [LARGE SCALE GENOMIC DNA]</scope>
    <source>
        <strain evidence="2 3">8004</strain>
    </source>
</reference>
<organism evidence="2 3">
    <name type="scientific">Xanthomonas campestris pv. campestris (strain 8004)</name>
    <dbReference type="NCBI Taxonomy" id="314565"/>
    <lineage>
        <taxon>Bacteria</taxon>
        <taxon>Pseudomonadati</taxon>
        <taxon>Pseudomonadota</taxon>
        <taxon>Gammaproteobacteria</taxon>
        <taxon>Lysobacterales</taxon>
        <taxon>Lysobacteraceae</taxon>
        <taxon>Xanthomonas</taxon>
    </lineage>
</organism>
<accession>A0A0H2X576</accession>
<protein>
    <submittedName>
        <fullName evidence="2">Transcriptional regulator marR family</fullName>
    </submittedName>
</protein>
<feature type="domain" description="HTH marR-type" evidence="1">
    <location>
        <begin position="50"/>
        <end position="107"/>
    </location>
</feature>
<dbReference type="AlphaFoldDB" id="A0A0H2X576"/>
<dbReference type="HOGENOM" id="CLU_122336_0_0_6"/>
<dbReference type="Gene3D" id="1.10.10.10">
    <property type="entry name" value="Winged helix-like DNA-binding domain superfamily/Winged helix DNA-binding domain"/>
    <property type="match status" value="1"/>
</dbReference>
<proteinExistence type="predicted"/>
<dbReference type="SUPFAM" id="SSF46785">
    <property type="entry name" value="Winged helix' DNA-binding domain"/>
    <property type="match status" value="1"/>
</dbReference>